<organism evidence="3 4">
    <name type="scientific">Stentor coeruleus</name>
    <dbReference type="NCBI Taxonomy" id="5963"/>
    <lineage>
        <taxon>Eukaryota</taxon>
        <taxon>Sar</taxon>
        <taxon>Alveolata</taxon>
        <taxon>Ciliophora</taxon>
        <taxon>Postciliodesmatophora</taxon>
        <taxon>Heterotrichea</taxon>
        <taxon>Heterotrichida</taxon>
        <taxon>Stentoridae</taxon>
        <taxon>Stentor</taxon>
    </lineage>
</organism>
<feature type="compositionally biased region" description="Basic and acidic residues" evidence="2">
    <location>
        <begin position="119"/>
        <end position="134"/>
    </location>
</feature>
<feature type="compositionally biased region" description="Polar residues" evidence="2">
    <location>
        <begin position="10"/>
        <end position="50"/>
    </location>
</feature>
<evidence type="ECO:0000256" key="1">
    <source>
        <dbReference type="SAM" id="Coils"/>
    </source>
</evidence>
<feature type="coiled-coil region" evidence="1">
    <location>
        <begin position="164"/>
        <end position="205"/>
    </location>
</feature>
<proteinExistence type="predicted"/>
<feature type="region of interest" description="Disordered" evidence="2">
    <location>
        <begin position="113"/>
        <end position="134"/>
    </location>
</feature>
<keyword evidence="1" id="KW-0175">Coiled coil</keyword>
<evidence type="ECO:0000313" key="4">
    <source>
        <dbReference type="Proteomes" id="UP000187209"/>
    </source>
</evidence>
<evidence type="ECO:0000313" key="3">
    <source>
        <dbReference type="EMBL" id="OMJ73881.1"/>
    </source>
</evidence>
<accession>A0A1R2BAP6</accession>
<feature type="region of interest" description="Disordered" evidence="2">
    <location>
        <begin position="1"/>
        <end position="52"/>
    </location>
</feature>
<reference evidence="3 4" key="1">
    <citation type="submission" date="2016-11" db="EMBL/GenBank/DDBJ databases">
        <title>The macronuclear genome of Stentor coeruleus: a giant cell with tiny introns.</title>
        <authorList>
            <person name="Slabodnick M."/>
            <person name="Ruby J.G."/>
            <person name="Reiff S.B."/>
            <person name="Swart E.C."/>
            <person name="Gosai S."/>
            <person name="Prabakaran S."/>
            <person name="Witkowska E."/>
            <person name="Larue G.E."/>
            <person name="Fisher S."/>
            <person name="Freeman R.M."/>
            <person name="Gunawardena J."/>
            <person name="Chu W."/>
            <person name="Stover N.A."/>
            <person name="Gregory B.D."/>
            <person name="Nowacki M."/>
            <person name="Derisi J."/>
            <person name="Roy S.W."/>
            <person name="Marshall W.F."/>
            <person name="Sood P."/>
        </authorList>
    </citation>
    <scope>NUCLEOTIDE SEQUENCE [LARGE SCALE GENOMIC DNA]</scope>
    <source>
        <strain evidence="3">WM001</strain>
    </source>
</reference>
<sequence length="227" mass="25900">MESYKGSSKKPGNTISRKVISTQSSQKTLSKNSKVTSNLKESFLSSNNEPLTPIKEKLKSKLNLNPQLILTDHDDSEVKSPKELGSNMKKCIEELKDEAAVYINSNKKNFKFSAHQQKKSGDTVDGPDTRETELKDSFNNKIPVSSENYEEFRSNVPKLSKNDMSELKGKIEFLIDRMQKSEEEAKIHEMENVKLKEVIKNLEDKLDNIRLFHEPVNVNCSNKCEVF</sequence>
<protein>
    <submittedName>
        <fullName evidence="3">Uncharacterized protein</fullName>
    </submittedName>
</protein>
<comment type="caution">
    <text evidence="3">The sequence shown here is derived from an EMBL/GenBank/DDBJ whole genome shotgun (WGS) entry which is preliminary data.</text>
</comment>
<dbReference type="EMBL" id="MPUH01000789">
    <property type="protein sequence ID" value="OMJ73881.1"/>
    <property type="molecule type" value="Genomic_DNA"/>
</dbReference>
<keyword evidence="4" id="KW-1185">Reference proteome</keyword>
<dbReference type="AlphaFoldDB" id="A0A1R2BAP6"/>
<evidence type="ECO:0000256" key="2">
    <source>
        <dbReference type="SAM" id="MobiDB-lite"/>
    </source>
</evidence>
<gene>
    <name evidence="3" type="ORF">SteCoe_27330</name>
</gene>
<dbReference type="Proteomes" id="UP000187209">
    <property type="component" value="Unassembled WGS sequence"/>
</dbReference>
<name>A0A1R2BAP6_9CILI</name>